<keyword evidence="1" id="KW-0456">Lyase</keyword>
<dbReference type="Proteomes" id="UP000264036">
    <property type="component" value="Unassembled WGS sequence"/>
</dbReference>
<dbReference type="InterPro" id="IPR011234">
    <property type="entry name" value="Fumarylacetoacetase-like_C"/>
</dbReference>
<sequence>MGPTPHELALQLQQQFDHRVHFSTLLAEGRTLSLEQAYAVQEQLVQIRMARHNARLAGLKIALNTPAAWSKLGLSEPVYGQLLDAALLPSDAVLSMSDYTHMKFEFEVAVRIGRELFGDDLTSVQAAADWIDAVAPAVEVLDDRCPEKTPPDAQTLVACNVNNTSVILGQWQSAVSDFDRDITITAHGAVIEQGNVADIVNPLESVYWLAKVMARQQRSIPAGAVLITGNLMTVRFPRAGDQFTFELGGLGSVSFRCEP</sequence>
<evidence type="ECO:0000313" key="3">
    <source>
        <dbReference type="EMBL" id="HBP31429.1"/>
    </source>
</evidence>
<proteinExistence type="predicted"/>
<dbReference type="GO" id="GO:0005737">
    <property type="term" value="C:cytoplasm"/>
    <property type="evidence" value="ECO:0007669"/>
    <property type="project" value="TreeGrafter"/>
</dbReference>
<dbReference type="PANTHER" id="PTHR30143:SF0">
    <property type="entry name" value="2-KETO-4-PENTENOATE HYDRATASE"/>
    <property type="match status" value="1"/>
</dbReference>
<reference evidence="3 4" key="1">
    <citation type="journal article" date="2018" name="Nat. Biotechnol.">
        <title>A standardized bacterial taxonomy based on genome phylogeny substantially revises the tree of life.</title>
        <authorList>
            <person name="Parks D.H."/>
            <person name="Chuvochina M."/>
            <person name="Waite D.W."/>
            <person name="Rinke C."/>
            <person name="Skarshewski A."/>
            <person name="Chaumeil P.A."/>
            <person name="Hugenholtz P."/>
        </authorList>
    </citation>
    <scope>NUCLEOTIDE SEQUENCE [LARGE SCALE GENOMIC DNA]</scope>
    <source>
        <strain evidence="3">UBA10707</strain>
    </source>
</reference>
<dbReference type="Gene3D" id="3.90.850.10">
    <property type="entry name" value="Fumarylacetoacetase-like, C-terminal domain"/>
    <property type="match status" value="1"/>
</dbReference>
<evidence type="ECO:0000259" key="2">
    <source>
        <dbReference type="Pfam" id="PF01557"/>
    </source>
</evidence>
<organism evidence="3 4">
    <name type="scientific">Advenella kashmirensis</name>
    <dbReference type="NCBI Taxonomy" id="310575"/>
    <lineage>
        <taxon>Bacteria</taxon>
        <taxon>Pseudomonadati</taxon>
        <taxon>Pseudomonadota</taxon>
        <taxon>Betaproteobacteria</taxon>
        <taxon>Burkholderiales</taxon>
        <taxon>Alcaligenaceae</taxon>
    </lineage>
</organism>
<dbReference type="Pfam" id="PF01557">
    <property type="entry name" value="FAA_hydrolase"/>
    <property type="match status" value="1"/>
</dbReference>
<evidence type="ECO:0000256" key="1">
    <source>
        <dbReference type="ARBA" id="ARBA00023239"/>
    </source>
</evidence>
<dbReference type="SUPFAM" id="SSF56529">
    <property type="entry name" value="FAH"/>
    <property type="match status" value="1"/>
</dbReference>
<comment type="caution">
    <text evidence="3">The sequence shown here is derived from an EMBL/GenBank/DDBJ whole genome shotgun (WGS) entry which is preliminary data.</text>
</comment>
<gene>
    <name evidence="3" type="ORF">DD666_18720</name>
</gene>
<dbReference type="EMBL" id="DOEK01000039">
    <property type="protein sequence ID" value="HBP31429.1"/>
    <property type="molecule type" value="Genomic_DNA"/>
</dbReference>
<dbReference type="InterPro" id="IPR050772">
    <property type="entry name" value="Hydratase-Decarb/MhpD_sf"/>
</dbReference>
<protein>
    <recommendedName>
        <fullName evidence="2">Fumarylacetoacetase-like C-terminal domain-containing protein</fullName>
    </recommendedName>
</protein>
<dbReference type="PANTHER" id="PTHR30143">
    <property type="entry name" value="ACID HYDRATASE"/>
    <property type="match status" value="1"/>
</dbReference>
<evidence type="ECO:0000313" key="4">
    <source>
        <dbReference type="Proteomes" id="UP000264036"/>
    </source>
</evidence>
<accession>A0A356LKP6</accession>
<name>A0A356LKP6_9BURK</name>
<dbReference type="GO" id="GO:0008684">
    <property type="term" value="F:2-oxopent-4-enoate hydratase activity"/>
    <property type="evidence" value="ECO:0007669"/>
    <property type="project" value="TreeGrafter"/>
</dbReference>
<dbReference type="AlphaFoldDB" id="A0A356LKP6"/>
<feature type="domain" description="Fumarylacetoacetase-like C-terminal" evidence="2">
    <location>
        <begin position="60"/>
        <end position="254"/>
    </location>
</feature>
<dbReference type="InterPro" id="IPR036663">
    <property type="entry name" value="Fumarylacetoacetase_C_sf"/>
</dbReference>